<dbReference type="NCBIfam" id="TIGR02122">
    <property type="entry name" value="TRAP_TAXI"/>
    <property type="match status" value="1"/>
</dbReference>
<dbReference type="OrthoDB" id="9776669at2"/>
<sequence>DVYFAQEGAYQFGAKDWGPQPERLVLTSMTDQSFGLAIAPDLAENVKSPRDLAGLRIAFVQGSPAIEGALNSLILACGGLTWDDVTKVDVPGFGASVDAYMNDQADVFYTSTNSGLSLRAEASSRGLAWVPVPFSDTECWKNIRASDPRWIQKVAREGVNIPKEGIEMASYPDMMLNTTSERSDSLVYAMVKTIYDDFDNISKAAPTTYGLAADRQILNYVVPFHDGAIRYFKEAGLWNDELQAHNDALVKRQEVLADAWKETVARNISDDAEFATAWKEARIKALEAAGFDVPVKDW</sequence>
<dbReference type="Pfam" id="PF16868">
    <property type="entry name" value="NMT1_3"/>
    <property type="match status" value="1"/>
</dbReference>
<protein>
    <submittedName>
        <fullName evidence="1">TAXI family TRAP transporter solute-binding subunit</fullName>
    </submittedName>
</protein>
<keyword evidence="2" id="KW-1185">Reference proteome</keyword>
<accession>A0A4R5VH98</accession>
<comment type="caution">
    <text evidence="1">The sequence shown here is derived from an EMBL/GenBank/DDBJ whole genome shotgun (WGS) entry which is preliminary data.</text>
</comment>
<dbReference type="PANTHER" id="PTHR42941:SF1">
    <property type="entry name" value="SLL1037 PROTEIN"/>
    <property type="match status" value="1"/>
</dbReference>
<name>A0A4R5VH98_9RHOB</name>
<dbReference type="Gene3D" id="3.40.190.10">
    <property type="entry name" value="Periplasmic binding protein-like II"/>
    <property type="match status" value="2"/>
</dbReference>
<evidence type="ECO:0000313" key="1">
    <source>
        <dbReference type="EMBL" id="TDK53698.1"/>
    </source>
</evidence>
<organism evidence="1 2">
    <name type="scientific">Antarcticimicrobium luteum</name>
    <dbReference type="NCBI Taxonomy" id="2547397"/>
    <lineage>
        <taxon>Bacteria</taxon>
        <taxon>Pseudomonadati</taxon>
        <taxon>Pseudomonadota</taxon>
        <taxon>Alphaproteobacteria</taxon>
        <taxon>Rhodobacterales</taxon>
        <taxon>Paracoccaceae</taxon>
        <taxon>Antarcticimicrobium</taxon>
    </lineage>
</organism>
<dbReference type="Proteomes" id="UP000295301">
    <property type="component" value="Unassembled WGS sequence"/>
</dbReference>
<feature type="non-terminal residue" evidence="1">
    <location>
        <position position="1"/>
    </location>
</feature>
<evidence type="ECO:0000313" key="2">
    <source>
        <dbReference type="Proteomes" id="UP000295301"/>
    </source>
</evidence>
<dbReference type="RefSeq" id="WP_133357807.1">
    <property type="nucleotide sequence ID" value="NZ_SMUV01000021.1"/>
</dbReference>
<dbReference type="InterPro" id="IPR011852">
    <property type="entry name" value="TRAP_TAXI"/>
</dbReference>
<dbReference type="SUPFAM" id="SSF53850">
    <property type="entry name" value="Periplasmic binding protein-like II"/>
    <property type="match status" value="1"/>
</dbReference>
<dbReference type="PANTHER" id="PTHR42941">
    <property type="entry name" value="SLL1037 PROTEIN"/>
    <property type="match status" value="1"/>
</dbReference>
<dbReference type="AlphaFoldDB" id="A0A4R5VH98"/>
<dbReference type="EMBL" id="SMUV01000021">
    <property type="protein sequence ID" value="TDK53698.1"/>
    <property type="molecule type" value="Genomic_DNA"/>
</dbReference>
<reference evidence="1 2" key="1">
    <citation type="submission" date="2019-03" db="EMBL/GenBank/DDBJ databases">
        <title>Ruegeria lutea sp. nov., a novel strain, isolated from marine sediment, the Masan Bay, South Korea.</title>
        <authorList>
            <person name="Kim J."/>
            <person name="Kim D.-Y."/>
            <person name="Lee S.-S."/>
        </authorList>
    </citation>
    <scope>NUCLEOTIDE SEQUENCE [LARGE SCALE GENOMIC DNA]</scope>
    <source>
        <strain evidence="1 2">318-1</strain>
    </source>
</reference>
<gene>
    <name evidence="1" type="ORF">E1832_00350</name>
</gene>
<proteinExistence type="predicted"/>